<sequence>MPYPAYGTMGTFAGWRRKRLIRPTVLRVHLPDGGINAVSGLRYYGHICQMAA</sequence>
<dbReference type="EMBL" id="CP000822">
    <property type="protein sequence ID" value="ABV14947.1"/>
    <property type="molecule type" value="Genomic_DNA"/>
</dbReference>
<accession>A8AN84</accession>
<dbReference type="Proteomes" id="UP000008148">
    <property type="component" value="Chromosome"/>
</dbReference>
<protein>
    <submittedName>
        <fullName evidence="1">Uncharacterized protein</fullName>
    </submittedName>
</protein>
<keyword evidence="2" id="KW-1185">Reference proteome</keyword>
<organism evidence="1 2">
    <name type="scientific">Citrobacter koseri (strain ATCC BAA-895 / CDC 4225-83 / SGSC4696)</name>
    <dbReference type="NCBI Taxonomy" id="290338"/>
    <lineage>
        <taxon>Bacteria</taxon>
        <taxon>Pseudomonadati</taxon>
        <taxon>Pseudomonadota</taxon>
        <taxon>Gammaproteobacteria</taxon>
        <taxon>Enterobacterales</taxon>
        <taxon>Enterobacteriaceae</taxon>
        <taxon>Citrobacter</taxon>
    </lineage>
</organism>
<dbReference type="HOGENOM" id="CLU_3078169_0_0_6"/>
<evidence type="ECO:0000313" key="1">
    <source>
        <dbReference type="EMBL" id="ABV14947.1"/>
    </source>
</evidence>
<evidence type="ECO:0000313" key="2">
    <source>
        <dbReference type="Proteomes" id="UP000008148"/>
    </source>
</evidence>
<dbReference type="AlphaFoldDB" id="A8AN84"/>
<name>A8AN84_CITK8</name>
<gene>
    <name evidence="1" type="ordered locus">CKO_03871</name>
</gene>
<reference evidence="1 2" key="1">
    <citation type="submission" date="2007-08" db="EMBL/GenBank/DDBJ databases">
        <authorList>
            <consortium name="The Citrobacter koseri Genome Sequencing Project"/>
            <person name="McClelland M."/>
            <person name="Sanderson E.K."/>
            <person name="Porwollik S."/>
            <person name="Spieth J."/>
            <person name="Clifton W.S."/>
            <person name="Latreille P."/>
            <person name="Courtney L."/>
            <person name="Wang C."/>
            <person name="Pepin K."/>
            <person name="Bhonagiri V."/>
            <person name="Nash W."/>
            <person name="Johnson M."/>
            <person name="Thiruvilangam P."/>
            <person name="Wilson R."/>
        </authorList>
    </citation>
    <scope>NUCLEOTIDE SEQUENCE [LARGE SCALE GENOMIC DNA]</scope>
    <source>
        <strain evidence="2">ATCC BAA-895 / CDC 4225-83 / SGSC4696</strain>
    </source>
</reference>
<dbReference type="KEGG" id="cko:CKO_03871"/>
<proteinExistence type="predicted"/>